<dbReference type="GO" id="GO:0005506">
    <property type="term" value="F:iron ion binding"/>
    <property type="evidence" value="ECO:0007669"/>
    <property type="project" value="TreeGrafter"/>
</dbReference>
<gene>
    <name evidence="4" type="ORF">HL41_05140</name>
</gene>
<dbReference type="PaxDb" id="289377-HL41_05140"/>
<dbReference type="Gene3D" id="3.40.50.11750">
    <property type="entry name" value="HypD, alpha/beta domain 1"/>
    <property type="match status" value="2"/>
</dbReference>
<dbReference type="GO" id="GO:0051539">
    <property type="term" value="F:4 iron, 4 sulfur cluster binding"/>
    <property type="evidence" value="ECO:0007669"/>
    <property type="project" value="TreeGrafter"/>
</dbReference>
<dbReference type="PIRSF" id="PIRSF005622">
    <property type="entry name" value="Hydrgn_mat_hypD"/>
    <property type="match status" value="1"/>
</dbReference>
<dbReference type="Pfam" id="PF01924">
    <property type="entry name" value="HypD"/>
    <property type="match status" value="1"/>
</dbReference>
<dbReference type="InterPro" id="IPR002780">
    <property type="entry name" value="Hyd_form_HypD"/>
</dbReference>
<keyword evidence="3" id="KW-0408">Iron</keyword>
<dbReference type="Gene3D" id="6.10.20.100">
    <property type="match status" value="1"/>
</dbReference>
<reference evidence="4 5" key="1">
    <citation type="journal article" date="2015" name="Genome Announc.">
        <title>Genome Sequence of a Sulfate-Reducing Thermophilic Bacterium, Thermodesulfobacterium commune DSM 2178T (Phylum Thermodesulfobacteria).</title>
        <authorList>
            <person name="Bhatnagar S."/>
            <person name="Badger J.H."/>
            <person name="Madupu R."/>
            <person name="Khouri H.M."/>
            <person name="O'Connor E.M."/>
            <person name="Robb F.T."/>
            <person name="Ward N.L."/>
            <person name="Eisen J.A."/>
        </authorList>
    </citation>
    <scope>NUCLEOTIDE SEQUENCE [LARGE SCALE GENOMIC DNA]</scope>
    <source>
        <strain evidence="4 5">DSM 2178</strain>
    </source>
</reference>
<dbReference type="GO" id="GO:0051604">
    <property type="term" value="P:protein maturation"/>
    <property type="evidence" value="ECO:0007669"/>
    <property type="project" value="TreeGrafter"/>
</dbReference>
<sequence length="376" mass="41821">MKYSGSLNQTWNSFKDPQRVKVLADLIKREVESLGNPVNIMEFCGGHTHVILKNGLDELLKGYINFLHGPGCPVCVTALERVDLAIELAKLPDVILCTYGDLMRVPGSNKISLLTLRAEGYEVRPLPSCLEAIKIAQEFPNKKVVFFAIGFETTAPHTAVLIKQAHQLGIANLWVVSNHILAIEVLDYLLKSEEKPFIEAFIGPGHVSTITGTKVYEPIVQRYGTPIVVSGFEPLDLLQAVYLIVKQKKEGRCEVEIQYTRTVDKQGNLKAQELLKEVFVIRDSFPWRGLGEIPNSAYAIAPKYESLDGEKFFNLSLPSSKEHPQCLCGRVIKGLNKPTDCKLFGKACTPQNPIGPCMVSSEGACLAYFKYRKQLN</sequence>
<dbReference type="GO" id="GO:0070025">
    <property type="term" value="F:carbon monoxide binding"/>
    <property type="evidence" value="ECO:0007669"/>
    <property type="project" value="TreeGrafter"/>
</dbReference>
<evidence type="ECO:0000313" key="5">
    <source>
        <dbReference type="Proteomes" id="UP000028481"/>
    </source>
</evidence>
<dbReference type="RefSeq" id="WP_038060729.1">
    <property type="nucleotide sequence ID" value="NZ_CP008796.1"/>
</dbReference>
<dbReference type="HOGENOM" id="CLU_048562_0_0_0"/>
<name>A0A075WZR8_9BACT</name>
<dbReference type="AlphaFoldDB" id="A0A075WZR8"/>
<organism evidence="4 5">
    <name type="scientific">Thermodesulfobacterium commune DSM 2178</name>
    <dbReference type="NCBI Taxonomy" id="289377"/>
    <lineage>
        <taxon>Bacteria</taxon>
        <taxon>Pseudomonadati</taxon>
        <taxon>Thermodesulfobacteriota</taxon>
        <taxon>Thermodesulfobacteria</taxon>
        <taxon>Thermodesulfobacteriales</taxon>
        <taxon>Thermodesulfobacteriaceae</taxon>
        <taxon>Thermodesulfobacterium</taxon>
    </lineage>
</organism>
<dbReference type="STRING" id="289377.HL41_05140"/>
<comment type="similarity">
    <text evidence="1">Belongs to the HypD family.</text>
</comment>
<dbReference type="OrthoDB" id="9770424at2"/>
<dbReference type="PANTHER" id="PTHR30149:SF0">
    <property type="entry name" value="HYDROGENASE MATURATION FACTOR HYPD"/>
    <property type="match status" value="1"/>
</dbReference>
<evidence type="ECO:0000256" key="2">
    <source>
        <dbReference type="ARBA" id="ARBA00022723"/>
    </source>
</evidence>
<protein>
    <submittedName>
        <fullName evidence="4">Hydrogenase formation protein HupD</fullName>
    </submittedName>
</protein>
<evidence type="ECO:0000313" key="4">
    <source>
        <dbReference type="EMBL" id="AIH04187.1"/>
    </source>
</evidence>
<keyword evidence="5" id="KW-1185">Reference proteome</keyword>
<evidence type="ECO:0000256" key="1">
    <source>
        <dbReference type="ARBA" id="ARBA00007888"/>
    </source>
</evidence>
<dbReference type="InterPro" id="IPR042244">
    <property type="entry name" value="HypD_2_sf"/>
</dbReference>
<dbReference type="eggNOG" id="COG0409">
    <property type="taxonomic scope" value="Bacteria"/>
</dbReference>
<dbReference type="Proteomes" id="UP000028481">
    <property type="component" value="Chromosome"/>
</dbReference>
<dbReference type="EMBL" id="CP008796">
    <property type="protein sequence ID" value="AIH04187.1"/>
    <property type="molecule type" value="Genomic_DNA"/>
</dbReference>
<dbReference type="PANTHER" id="PTHR30149">
    <property type="entry name" value="HYDROGENASE PROTEIN ASSEMBLY PROTEIN HYPD"/>
    <property type="match status" value="1"/>
</dbReference>
<accession>A0A075WZR8</accession>
<dbReference type="NCBIfam" id="TIGR00075">
    <property type="entry name" value="hypD"/>
    <property type="match status" value="1"/>
</dbReference>
<evidence type="ECO:0000256" key="3">
    <source>
        <dbReference type="ARBA" id="ARBA00023004"/>
    </source>
</evidence>
<keyword evidence="2" id="KW-0479">Metal-binding</keyword>
<proteinExistence type="inferred from homology"/>
<dbReference type="InterPro" id="IPR042243">
    <property type="entry name" value="HypD_1"/>
</dbReference>
<dbReference type="KEGG" id="tcm:HL41_05140"/>